<dbReference type="Pfam" id="PF07715">
    <property type="entry name" value="Plug"/>
    <property type="match status" value="1"/>
</dbReference>
<organism evidence="10 11">
    <name type="scientific">Dyadobacter linearis</name>
    <dbReference type="NCBI Taxonomy" id="2823330"/>
    <lineage>
        <taxon>Bacteria</taxon>
        <taxon>Pseudomonadati</taxon>
        <taxon>Bacteroidota</taxon>
        <taxon>Cytophagia</taxon>
        <taxon>Cytophagales</taxon>
        <taxon>Spirosomataceae</taxon>
        <taxon>Dyadobacter</taxon>
    </lineage>
</organism>
<keyword evidence="2 7" id="KW-0813">Transport</keyword>
<name>A0ABM8URC5_9BACT</name>
<keyword evidence="11" id="KW-1185">Reference proteome</keyword>
<evidence type="ECO:0000256" key="3">
    <source>
        <dbReference type="ARBA" id="ARBA00022452"/>
    </source>
</evidence>
<comment type="similarity">
    <text evidence="7">Belongs to the TonB-dependent receptor family.</text>
</comment>
<comment type="caution">
    <text evidence="10">The sequence shown here is derived from an EMBL/GenBank/DDBJ whole genome shotgun (WGS) entry which is preliminary data.</text>
</comment>
<feature type="signal peptide" evidence="8">
    <location>
        <begin position="1"/>
        <end position="28"/>
    </location>
</feature>
<evidence type="ECO:0000313" key="10">
    <source>
        <dbReference type="EMBL" id="CAG5070005.1"/>
    </source>
</evidence>
<evidence type="ECO:0000313" key="11">
    <source>
        <dbReference type="Proteomes" id="UP000679725"/>
    </source>
</evidence>
<dbReference type="EMBL" id="CAJRAU010000003">
    <property type="protein sequence ID" value="CAG5070005.1"/>
    <property type="molecule type" value="Genomic_DNA"/>
</dbReference>
<evidence type="ECO:0000256" key="1">
    <source>
        <dbReference type="ARBA" id="ARBA00004571"/>
    </source>
</evidence>
<dbReference type="PROSITE" id="PS52016">
    <property type="entry name" value="TONB_DEPENDENT_REC_3"/>
    <property type="match status" value="1"/>
</dbReference>
<keyword evidence="5 7" id="KW-0472">Membrane</keyword>
<dbReference type="InterPro" id="IPR008969">
    <property type="entry name" value="CarboxyPept-like_regulatory"/>
</dbReference>
<dbReference type="InterPro" id="IPR036942">
    <property type="entry name" value="Beta-barrel_TonB_sf"/>
</dbReference>
<keyword evidence="10" id="KW-0675">Receptor</keyword>
<dbReference type="SUPFAM" id="SSF56935">
    <property type="entry name" value="Porins"/>
    <property type="match status" value="1"/>
</dbReference>
<keyword evidence="4 7" id="KW-0812">Transmembrane</keyword>
<evidence type="ECO:0000256" key="8">
    <source>
        <dbReference type="SAM" id="SignalP"/>
    </source>
</evidence>
<dbReference type="Gene3D" id="2.170.130.10">
    <property type="entry name" value="TonB-dependent receptor, plug domain"/>
    <property type="match status" value="1"/>
</dbReference>
<reference evidence="10 11" key="1">
    <citation type="submission" date="2021-04" db="EMBL/GenBank/DDBJ databases">
        <authorList>
            <person name="Rodrigo-Torres L."/>
            <person name="Arahal R. D."/>
            <person name="Lucena T."/>
        </authorList>
    </citation>
    <scope>NUCLEOTIDE SEQUENCE [LARGE SCALE GENOMIC DNA]</scope>
    <source>
        <strain evidence="10 11">CECT 9623</strain>
    </source>
</reference>
<evidence type="ECO:0000259" key="9">
    <source>
        <dbReference type="Pfam" id="PF07715"/>
    </source>
</evidence>
<dbReference type="Gene3D" id="2.60.40.1120">
    <property type="entry name" value="Carboxypeptidase-like, regulatory domain"/>
    <property type="match status" value="1"/>
</dbReference>
<protein>
    <submittedName>
        <fullName evidence="10">TonB-dependent receptor P3</fullName>
    </submittedName>
</protein>
<evidence type="ECO:0000256" key="4">
    <source>
        <dbReference type="ARBA" id="ARBA00022692"/>
    </source>
</evidence>
<dbReference type="NCBIfam" id="TIGR04056">
    <property type="entry name" value="OMP_RagA_SusC"/>
    <property type="match status" value="1"/>
</dbReference>
<proteinExistence type="inferred from homology"/>
<dbReference type="Pfam" id="PF13715">
    <property type="entry name" value="CarbopepD_reg_2"/>
    <property type="match status" value="1"/>
</dbReference>
<keyword evidence="3 7" id="KW-1134">Transmembrane beta strand</keyword>
<evidence type="ECO:0000256" key="7">
    <source>
        <dbReference type="PROSITE-ProRule" id="PRU01360"/>
    </source>
</evidence>
<dbReference type="InterPro" id="IPR023997">
    <property type="entry name" value="TonB-dep_OMP_SusC/RagA_CS"/>
</dbReference>
<keyword evidence="8" id="KW-0732">Signal</keyword>
<comment type="subcellular location">
    <subcellularLocation>
        <location evidence="1 7">Cell outer membrane</location>
        <topology evidence="1 7">Multi-pass membrane protein</topology>
    </subcellularLocation>
</comment>
<dbReference type="SUPFAM" id="SSF49464">
    <property type="entry name" value="Carboxypeptidase regulatory domain-like"/>
    <property type="match status" value="1"/>
</dbReference>
<evidence type="ECO:0000256" key="2">
    <source>
        <dbReference type="ARBA" id="ARBA00022448"/>
    </source>
</evidence>
<feature type="domain" description="TonB-dependent receptor plug" evidence="9">
    <location>
        <begin position="123"/>
        <end position="229"/>
    </location>
</feature>
<dbReference type="NCBIfam" id="TIGR04057">
    <property type="entry name" value="SusC_RagA_signa"/>
    <property type="match status" value="1"/>
</dbReference>
<dbReference type="InterPro" id="IPR023996">
    <property type="entry name" value="TonB-dep_OMP_SusC/RagA"/>
</dbReference>
<dbReference type="InterPro" id="IPR012910">
    <property type="entry name" value="Plug_dom"/>
</dbReference>
<sequence>MNKIKLYYFKVFACLLILVQASPATVQAQTEIPVKGKVIDKQAQIGLPGVNVVVKGTDKGISTDAEGNFTINAAKESVLVFSFIGYDKQEVTVGSQSAIDVILQPSLTNLEELVVVGYGTMKKSDLTGAVMRVNKEAYQNQSMTQLTDMLTGTVAGFYANQSTTAAGGGSLEIRGPKSLNASTEPMIVLDGVIFNGSIRDINPSDIETIDILKDASSTAVFGARAAAGVLMITTKKGTKGKTTINFSSELGITEVANDFRPFGADNYLDFRRDILRVTNSGNPGYYYFNPQNLPAGVTVDQWRKASNNPQPDNTDEWLGRLRLFPTELENYKAGKSVDWYNKVMQPGLRQNYDLSVAGGSDKFNYYYSLGYTNNEGVVIGDKFSALRTRLNVDFTVTDWLNVGVNTQFSDRDESAVPANLSGMFNTSPYGSEFDAQGNVNWYPHDYPGGINPLINYYGQDKYRKINSLFASMFAKIKLPFGIDYKLSYQPRFQFLKDYNFWSSQTIVGGNDHSNGYGTRQESSNYEFILDNLLHWNKQFGKHSFDVTLLYSTERNRKWYTQISNEIFVPNQNLGFNGLQYGTNPALMNADSIITGDAVMARLNYTFNDKYLFTGSVRRDGYSAFGIKNPRAVFPAAALAWRISEEEFFDLDWVSQMKLRVSWGINGNREIGAYSALAQMQQNLYYDGTNVQVGVYNSTLANHDLVWERTQSINIGTDLSLFKNKIDFSAEYYDMTTTNLLMNRLLPQLTGFQSVTSNLGRLGNRGFEMTVNTVNMNRSKLSWRSSFVFSLNRNKIKELFGDYETVEVDGRQVTRELPDYSNEWFPGQAIDRVWNYNITGVWQTAEKDAAAVYRMEPGDFKAEDVNNNGVYEALSDKKFIGWERPRFRLGLRNDVNFLKYFTASIFVRADLGHIGSFAEALHRGSETYDRRNTWAIPYWTPDNPINDYARLNVNENAFGGGVMIYKPRSFVRIQDLSLGYNLPSSISEKIRLNNARLFASVRNLYTFDKWPGWDPESGYSPMPRTYTFGVSVSL</sequence>
<dbReference type="InterPro" id="IPR037066">
    <property type="entry name" value="Plug_dom_sf"/>
</dbReference>
<evidence type="ECO:0000256" key="5">
    <source>
        <dbReference type="ARBA" id="ARBA00023136"/>
    </source>
</evidence>
<evidence type="ECO:0000256" key="6">
    <source>
        <dbReference type="ARBA" id="ARBA00023237"/>
    </source>
</evidence>
<dbReference type="InterPro" id="IPR039426">
    <property type="entry name" value="TonB-dep_rcpt-like"/>
</dbReference>
<feature type="chain" id="PRO_5047198988" evidence="8">
    <location>
        <begin position="29"/>
        <end position="1033"/>
    </location>
</feature>
<keyword evidence="6 7" id="KW-0998">Cell outer membrane</keyword>
<gene>
    <name evidence="10" type="ORF">DYBT9623_02745</name>
</gene>
<accession>A0ABM8URC5</accession>
<dbReference type="Proteomes" id="UP000679725">
    <property type="component" value="Unassembled WGS sequence"/>
</dbReference>
<dbReference type="RefSeq" id="WP_215234078.1">
    <property type="nucleotide sequence ID" value="NZ_CAJRAU010000003.1"/>
</dbReference>
<dbReference type="Gene3D" id="2.40.170.20">
    <property type="entry name" value="TonB-dependent receptor, beta-barrel domain"/>
    <property type="match status" value="1"/>
</dbReference>